<feature type="transmembrane region" description="Helical" evidence="2">
    <location>
        <begin position="266"/>
        <end position="283"/>
    </location>
</feature>
<feature type="transmembrane region" description="Helical" evidence="2">
    <location>
        <begin position="201"/>
        <end position="219"/>
    </location>
</feature>
<name>A0A1Z2L5X0_9ACTN</name>
<evidence type="ECO:0000313" key="5">
    <source>
        <dbReference type="Proteomes" id="UP000195755"/>
    </source>
</evidence>
<feature type="transmembrane region" description="Helical" evidence="2">
    <location>
        <begin position="473"/>
        <end position="497"/>
    </location>
</feature>
<dbReference type="KEGG" id="salj:SMD11_4072"/>
<evidence type="ECO:0000259" key="3">
    <source>
        <dbReference type="Pfam" id="PF01757"/>
    </source>
</evidence>
<dbReference type="RefSeq" id="WP_087927763.1">
    <property type="nucleotide sequence ID" value="NZ_CP021744.1"/>
</dbReference>
<feature type="domain" description="Acyltransferase 3" evidence="3">
    <location>
        <begin position="22"/>
        <end position="358"/>
    </location>
</feature>
<feature type="transmembrane region" description="Helical" evidence="2">
    <location>
        <begin position="64"/>
        <end position="85"/>
    </location>
</feature>
<feature type="transmembrane region" description="Helical" evidence="2">
    <location>
        <begin position="226"/>
        <end position="246"/>
    </location>
</feature>
<feature type="transmembrane region" description="Helical" evidence="2">
    <location>
        <begin position="295"/>
        <end position="327"/>
    </location>
</feature>
<feature type="transmembrane region" description="Helical" evidence="2">
    <location>
        <begin position="503"/>
        <end position="526"/>
    </location>
</feature>
<keyword evidence="4" id="KW-0808">Transferase</keyword>
<feature type="transmembrane region" description="Helical" evidence="2">
    <location>
        <begin position="174"/>
        <end position="195"/>
    </location>
</feature>
<dbReference type="Proteomes" id="UP000195755">
    <property type="component" value="Chromosome"/>
</dbReference>
<feature type="transmembrane region" description="Helical" evidence="2">
    <location>
        <begin position="144"/>
        <end position="162"/>
    </location>
</feature>
<evidence type="ECO:0000256" key="2">
    <source>
        <dbReference type="SAM" id="Phobius"/>
    </source>
</evidence>
<sequence>MATTPTARDLAAATPAGRDRTIDLLRVVSLGTVVLGHWLMAAVTADHGRAEVGNLLAVEPGLQLLTWVLQVMPVFFFVGGFSHALSYRSLTRRAGGPAYAAFLRARLQRLLRPTMLFIAVWGAGALAVQLLGGDGPLTDVAARLVAQPLWFIGIYLAMVAFTPPLLRLHERCGWGAFAALAGAAAGVDVLRFAAGVPYVEFLNFAFVWLAVHQLGFLRADGRLRRPAVLAAVGMAGAAGLVALGPYPLSMVGMPGERISNMAPPTFALLCHGLWLVGAVELLRRPMARLVARPRVWRAVVAANGIAMTAFLWHLTAMLGVYGALLALDVPLPAPASAAWWAQVPLRIAAAALVTALLVAVFRKAEAPAVPKRVSPTHPREAAGRSGALRDVKRSSPSRPRGGTAPHPESSAQRVRSAQRETAPHSESPAQRIRSAQRETAPHSESPAQRIRSAQRETAPHSESPAQRNRAMTAAAATGVTLALLGVLGLSMVGFAGLLEGRTAVLVAFRVTAPAAVLMAAVGWLLVEAAGGTPRRR</sequence>
<accession>A0A1Z2L5X0</accession>
<evidence type="ECO:0000256" key="1">
    <source>
        <dbReference type="SAM" id="MobiDB-lite"/>
    </source>
</evidence>
<keyword evidence="2" id="KW-1133">Transmembrane helix</keyword>
<dbReference type="EMBL" id="CP021744">
    <property type="protein sequence ID" value="ARZ69685.1"/>
    <property type="molecule type" value="Genomic_DNA"/>
</dbReference>
<proteinExistence type="predicted"/>
<evidence type="ECO:0000313" key="4">
    <source>
        <dbReference type="EMBL" id="ARZ69685.1"/>
    </source>
</evidence>
<feature type="transmembrane region" description="Helical" evidence="2">
    <location>
        <begin position="339"/>
        <end position="361"/>
    </location>
</feature>
<keyword evidence="2" id="KW-0812">Transmembrane</keyword>
<feature type="compositionally biased region" description="Basic and acidic residues" evidence="1">
    <location>
        <begin position="377"/>
        <end position="393"/>
    </location>
</feature>
<dbReference type="AlphaFoldDB" id="A0A1Z2L5X0"/>
<dbReference type="GO" id="GO:0016747">
    <property type="term" value="F:acyltransferase activity, transferring groups other than amino-acyl groups"/>
    <property type="evidence" value="ECO:0007669"/>
    <property type="project" value="InterPro"/>
</dbReference>
<reference evidence="4 5" key="1">
    <citation type="submission" date="2017-06" db="EMBL/GenBank/DDBJ databases">
        <title>Streptomyces albireticuli Genome sequencing and assembly.</title>
        <authorList>
            <person name="Wang Y."/>
            <person name="Du B."/>
            <person name="Ding Y."/>
            <person name="Liu H."/>
            <person name="Hou Q."/>
            <person name="Liu K."/>
            <person name="Yao L."/>
            <person name="Wang C."/>
        </authorList>
    </citation>
    <scope>NUCLEOTIDE SEQUENCE [LARGE SCALE GENOMIC DNA]</scope>
    <source>
        <strain evidence="4 5">MDJK11</strain>
    </source>
</reference>
<organism evidence="4 5">
    <name type="scientific">Streptomyces albireticuli</name>
    <dbReference type="NCBI Taxonomy" id="1940"/>
    <lineage>
        <taxon>Bacteria</taxon>
        <taxon>Bacillati</taxon>
        <taxon>Actinomycetota</taxon>
        <taxon>Actinomycetes</taxon>
        <taxon>Kitasatosporales</taxon>
        <taxon>Streptomycetaceae</taxon>
        <taxon>Streptomyces</taxon>
    </lineage>
</organism>
<feature type="region of interest" description="Disordered" evidence="1">
    <location>
        <begin position="368"/>
        <end position="470"/>
    </location>
</feature>
<feature type="transmembrane region" description="Helical" evidence="2">
    <location>
        <begin position="24"/>
        <end position="44"/>
    </location>
</feature>
<keyword evidence="2" id="KW-0472">Membrane</keyword>
<dbReference type="InterPro" id="IPR002656">
    <property type="entry name" value="Acyl_transf_3_dom"/>
</dbReference>
<keyword evidence="4" id="KW-0012">Acyltransferase</keyword>
<feature type="transmembrane region" description="Helical" evidence="2">
    <location>
        <begin position="114"/>
        <end position="132"/>
    </location>
</feature>
<gene>
    <name evidence="4" type="ORF">SMD11_4072</name>
</gene>
<protein>
    <submittedName>
        <fullName evidence="4">Acyltransferase</fullName>
    </submittedName>
</protein>
<dbReference type="Pfam" id="PF01757">
    <property type="entry name" value="Acyl_transf_3"/>
    <property type="match status" value="1"/>
</dbReference>
<dbReference type="OrthoDB" id="8206682at2"/>